<dbReference type="Pfam" id="PF00440">
    <property type="entry name" value="TetR_N"/>
    <property type="match status" value="1"/>
</dbReference>
<name>A0A6J7PJE0_9ZZZZ</name>
<dbReference type="GO" id="GO:0000976">
    <property type="term" value="F:transcription cis-regulatory region binding"/>
    <property type="evidence" value="ECO:0007669"/>
    <property type="project" value="TreeGrafter"/>
</dbReference>
<feature type="domain" description="HTH tetR-type" evidence="4">
    <location>
        <begin position="12"/>
        <end position="72"/>
    </location>
</feature>
<dbReference type="PRINTS" id="PR00455">
    <property type="entry name" value="HTHTETR"/>
</dbReference>
<dbReference type="InterPro" id="IPR009057">
    <property type="entry name" value="Homeodomain-like_sf"/>
</dbReference>
<dbReference type="SUPFAM" id="SSF46689">
    <property type="entry name" value="Homeodomain-like"/>
    <property type="match status" value="1"/>
</dbReference>
<evidence type="ECO:0000256" key="3">
    <source>
        <dbReference type="ARBA" id="ARBA00023163"/>
    </source>
</evidence>
<dbReference type="PANTHER" id="PTHR30055">
    <property type="entry name" value="HTH-TYPE TRANSCRIPTIONAL REGULATOR RUTR"/>
    <property type="match status" value="1"/>
</dbReference>
<sequence length="211" mass="23586">MAPLKNKRQDGLATMQALLVAAITELETHGEAGFDMEAVLAHTGVARSSLYHHFDNKAGLIVAAEIEIIRSSLHEENVMQRKLFEQCTSFKELFDIVALFMRADSPDRGVEVRRSRARLMTAALHNKYVADAITEAQQNESRYYAESLAIAQKNGVIRNDIDLLAVSYWIQGQFFGRILLDLGNETTEIGAQWVETSLIALEAVLSPEHQK</sequence>
<dbReference type="PROSITE" id="PS50977">
    <property type="entry name" value="HTH_TETR_2"/>
    <property type="match status" value="1"/>
</dbReference>
<organism evidence="5">
    <name type="scientific">freshwater metagenome</name>
    <dbReference type="NCBI Taxonomy" id="449393"/>
    <lineage>
        <taxon>unclassified sequences</taxon>
        <taxon>metagenomes</taxon>
        <taxon>ecological metagenomes</taxon>
    </lineage>
</organism>
<reference evidence="5" key="1">
    <citation type="submission" date="2020-05" db="EMBL/GenBank/DDBJ databases">
        <authorList>
            <person name="Chiriac C."/>
            <person name="Salcher M."/>
            <person name="Ghai R."/>
            <person name="Kavagutti S V."/>
        </authorList>
    </citation>
    <scope>NUCLEOTIDE SEQUENCE</scope>
</reference>
<dbReference type="InterPro" id="IPR036271">
    <property type="entry name" value="Tet_transcr_reg_TetR-rel_C_sf"/>
</dbReference>
<keyword evidence="1" id="KW-0805">Transcription regulation</keyword>
<dbReference type="AlphaFoldDB" id="A0A6J7PJE0"/>
<dbReference type="GO" id="GO:0003700">
    <property type="term" value="F:DNA-binding transcription factor activity"/>
    <property type="evidence" value="ECO:0007669"/>
    <property type="project" value="TreeGrafter"/>
</dbReference>
<proteinExistence type="predicted"/>
<gene>
    <name evidence="5" type="ORF">UFOPK4057_00564</name>
</gene>
<dbReference type="InterPro" id="IPR050109">
    <property type="entry name" value="HTH-type_TetR-like_transc_reg"/>
</dbReference>
<evidence type="ECO:0000256" key="1">
    <source>
        <dbReference type="ARBA" id="ARBA00023015"/>
    </source>
</evidence>
<accession>A0A6J7PJE0</accession>
<keyword evidence="3" id="KW-0804">Transcription</keyword>
<dbReference type="InterPro" id="IPR001647">
    <property type="entry name" value="HTH_TetR"/>
</dbReference>
<dbReference type="Gene3D" id="1.10.357.10">
    <property type="entry name" value="Tetracycline Repressor, domain 2"/>
    <property type="match status" value="1"/>
</dbReference>
<protein>
    <submittedName>
        <fullName evidence="5">Unannotated protein</fullName>
    </submittedName>
</protein>
<evidence type="ECO:0000313" key="5">
    <source>
        <dbReference type="EMBL" id="CAB5005131.1"/>
    </source>
</evidence>
<dbReference type="SUPFAM" id="SSF48498">
    <property type="entry name" value="Tetracyclin repressor-like, C-terminal domain"/>
    <property type="match status" value="1"/>
</dbReference>
<dbReference type="PANTHER" id="PTHR30055:SF234">
    <property type="entry name" value="HTH-TYPE TRANSCRIPTIONAL REGULATOR BETI"/>
    <property type="match status" value="1"/>
</dbReference>
<evidence type="ECO:0000259" key="4">
    <source>
        <dbReference type="PROSITE" id="PS50977"/>
    </source>
</evidence>
<keyword evidence="2" id="KW-0238">DNA-binding</keyword>
<evidence type="ECO:0000256" key="2">
    <source>
        <dbReference type="ARBA" id="ARBA00023125"/>
    </source>
</evidence>
<dbReference type="EMBL" id="CAFBPC010000107">
    <property type="protein sequence ID" value="CAB5005131.1"/>
    <property type="molecule type" value="Genomic_DNA"/>
</dbReference>